<keyword evidence="4 7" id="KW-0378">Hydrolase</keyword>
<keyword evidence="2 7" id="KW-0963">Cytoplasm</keyword>
<evidence type="ECO:0000256" key="6">
    <source>
        <dbReference type="ARBA" id="ARBA00031828"/>
    </source>
</evidence>
<dbReference type="SUPFAM" id="SSF56784">
    <property type="entry name" value="HAD-like"/>
    <property type="match status" value="1"/>
</dbReference>
<name>A0ABT5UBK4_9GAMM</name>
<comment type="similarity">
    <text evidence="7">Belongs to the gmhB family.</text>
</comment>
<dbReference type="PANTHER" id="PTHR42891:SF1">
    <property type="entry name" value="D-GLYCERO-BETA-D-MANNO-HEPTOSE-1,7-BISPHOSPHATE 7-PHOSPHATASE"/>
    <property type="match status" value="1"/>
</dbReference>
<dbReference type="Proteomes" id="UP001528823">
    <property type="component" value="Unassembled WGS sequence"/>
</dbReference>
<gene>
    <name evidence="8" type="primary">gmhB</name>
    <name evidence="8" type="ORF">ORQ98_17560</name>
</gene>
<dbReference type="InterPro" id="IPR006543">
    <property type="entry name" value="Histidinol-phos"/>
</dbReference>
<dbReference type="PANTHER" id="PTHR42891">
    <property type="entry name" value="D-GLYCERO-BETA-D-MANNO-HEPTOSE-1,7-BISPHOSPHATE 7-PHOSPHATASE"/>
    <property type="match status" value="1"/>
</dbReference>
<keyword evidence="5 7" id="KW-0119">Carbohydrate metabolism</keyword>
<evidence type="ECO:0000256" key="5">
    <source>
        <dbReference type="ARBA" id="ARBA00023277"/>
    </source>
</evidence>
<dbReference type="Pfam" id="PF13242">
    <property type="entry name" value="Hydrolase_like"/>
    <property type="match status" value="1"/>
</dbReference>
<evidence type="ECO:0000313" key="8">
    <source>
        <dbReference type="EMBL" id="MDE1463763.1"/>
    </source>
</evidence>
<dbReference type="NCBIfam" id="NF006506">
    <property type="entry name" value="PRK08942.1"/>
    <property type="match status" value="1"/>
</dbReference>
<proteinExistence type="inferred from homology"/>
<dbReference type="InterPro" id="IPR006549">
    <property type="entry name" value="HAD-SF_hydro_IIIA"/>
</dbReference>
<dbReference type="CDD" id="cd07503">
    <property type="entry name" value="HAD_HisB-N"/>
    <property type="match status" value="1"/>
</dbReference>
<evidence type="ECO:0000256" key="7">
    <source>
        <dbReference type="PIRNR" id="PIRNR004682"/>
    </source>
</evidence>
<dbReference type="PIRSF" id="PIRSF004682">
    <property type="entry name" value="GmhB"/>
    <property type="match status" value="1"/>
</dbReference>
<keyword evidence="3" id="KW-0479">Metal-binding</keyword>
<dbReference type="Gene3D" id="3.40.50.1000">
    <property type="entry name" value="HAD superfamily/HAD-like"/>
    <property type="match status" value="1"/>
</dbReference>
<evidence type="ECO:0000256" key="4">
    <source>
        <dbReference type="ARBA" id="ARBA00022801"/>
    </source>
</evidence>
<reference evidence="8 9" key="1">
    <citation type="submission" date="2022-11" db="EMBL/GenBank/DDBJ databases">
        <title>Spartinivicinus poritis sp. nov., isolated from scleractinian coral Porites lutea.</title>
        <authorList>
            <person name="Zhang G."/>
            <person name="Cai L."/>
            <person name="Wei Q."/>
        </authorList>
    </citation>
    <scope>NUCLEOTIDE SEQUENCE [LARGE SCALE GENOMIC DNA]</scope>
    <source>
        <strain evidence="8 9">A2-2</strain>
    </source>
</reference>
<evidence type="ECO:0000256" key="2">
    <source>
        <dbReference type="ARBA" id="ARBA00022490"/>
    </source>
</evidence>
<dbReference type="NCBIfam" id="TIGR01662">
    <property type="entry name" value="HAD-SF-IIIA"/>
    <property type="match status" value="1"/>
</dbReference>
<organism evidence="8 9">
    <name type="scientific">Spartinivicinus poritis</name>
    <dbReference type="NCBI Taxonomy" id="2994640"/>
    <lineage>
        <taxon>Bacteria</taxon>
        <taxon>Pseudomonadati</taxon>
        <taxon>Pseudomonadota</taxon>
        <taxon>Gammaproteobacteria</taxon>
        <taxon>Oceanospirillales</taxon>
        <taxon>Zooshikellaceae</taxon>
        <taxon>Spartinivicinus</taxon>
    </lineage>
</organism>
<comment type="caution">
    <text evidence="8">The sequence shown here is derived from an EMBL/GenBank/DDBJ whole genome shotgun (WGS) entry which is preliminary data.</text>
</comment>
<dbReference type="EC" id="3.1.3.-" evidence="7"/>
<dbReference type="NCBIfam" id="TIGR01656">
    <property type="entry name" value="Histidinol-ppas"/>
    <property type="match status" value="1"/>
</dbReference>
<dbReference type="InterPro" id="IPR023214">
    <property type="entry name" value="HAD_sf"/>
</dbReference>
<evidence type="ECO:0000256" key="1">
    <source>
        <dbReference type="ARBA" id="ARBA00004496"/>
    </source>
</evidence>
<dbReference type="RefSeq" id="WP_274690094.1">
    <property type="nucleotide sequence ID" value="NZ_JAPMOU010000024.1"/>
</dbReference>
<dbReference type="GO" id="GO:0034200">
    <property type="term" value="F:D-glycero-beta-D-manno-heptose 1,7-bisphosphate 7-phosphatase activity"/>
    <property type="evidence" value="ECO:0007669"/>
    <property type="project" value="UniProtKB-EC"/>
</dbReference>
<evidence type="ECO:0000256" key="3">
    <source>
        <dbReference type="ARBA" id="ARBA00022723"/>
    </source>
</evidence>
<evidence type="ECO:0000313" key="9">
    <source>
        <dbReference type="Proteomes" id="UP001528823"/>
    </source>
</evidence>
<accession>A0ABT5UBK4</accession>
<sequence length="180" mass="19594">MSLVILDRDGVINQDSDAFVKSPEEWLPIPGSIEAIAKLCKSGYQVAIATNQSGIARGYFTVETLTAMHNKMEQLVNQAGGNIAAIAYCPHGPDDNCNCRKPKPGLIYQLAQQLQFNPQETWVVGDSLRDLQAAEAAGCKPTLVTTGKGQSTLKKLPELSYDVPVFKDLAEFTRALLKQD</sequence>
<dbReference type="EMBL" id="JAPMOU010000024">
    <property type="protein sequence ID" value="MDE1463763.1"/>
    <property type="molecule type" value="Genomic_DNA"/>
</dbReference>
<dbReference type="InterPro" id="IPR036412">
    <property type="entry name" value="HAD-like_sf"/>
</dbReference>
<keyword evidence="9" id="KW-1185">Reference proteome</keyword>
<dbReference type="InterPro" id="IPR004446">
    <property type="entry name" value="Heptose_bisP_phosphatase"/>
</dbReference>
<comment type="subcellular location">
    <subcellularLocation>
        <location evidence="1 7">Cytoplasm</location>
    </subcellularLocation>
</comment>
<protein>
    <recommendedName>
        <fullName evidence="6 7">D,D-heptose 1,7-bisphosphate phosphatase</fullName>
        <ecNumber evidence="7">3.1.3.-</ecNumber>
    </recommendedName>
</protein>